<gene>
    <name evidence="8" type="ORF">AAG570_008695</name>
</gene>
<evidence type="ECO:0000313" key="9">
    <source>
        <dbReference type="Proteomes" id="UP001558652"/>
    </source>
</evidence>
<keyword evidence="9" id="KW-1185">Reference proteome</keyword>
<dbReference type="Gene3D" id="3.30.780.10">
    <property type="entry name" value="SUI1-like domain"/>
    <property type="match status" value="1"/>
</dbReference>
<dbReference type="Proteomes" id="UP001558652">
    <property type="component" value="Unassembled WGS sequence"/>
</dbReference>
<keyword evidence="4" id="KW-0496">Mitochondrion</keyword>
<dbReference type="InterPro" id="IPR007740">
    <property type="entry name" value="Ribosomal_mL49"/>
</dbReference>
<evidence type="ECO:0000256" key="1">
    <source>
        <dbReference type="ARBA" id="ARBA00004173"/>
    </source>
</evidence>
<keyword evidence="5" id="KW-0687">Ribonucleoprotein</keyword>
<protein>
    <recommendedName>
        <fullName evidence="6">Large ribosomal subunit protein mL49</fullName>
    </recommendedName>
    <alternativeName>
        <fullName evidence="7">39S ribosomal protein L49, mitochondrial</fullName>
    </alternativeName>
</protein>
<comment type="subcellular location">
    <subcellularLocation>
        <location evidence="1">Mitochondrion</location>
    </subcellularLocation>
</comment>
<sequence length="133" mass="15946">EKIEFEVSKNPEEWKYVERLLPYKFIPEPKTKDFYPSGWSLPKHIENLPYFLRRSKNHMIPVYLKLSHRGMRKLTVIRHIKGDVWLFEKDLKGYLEKKLQKEIATRIDEVSGKVTIKGDHVHNVLVWVKDKGF</sequence>
<dbReference type="FunFam" id="3.30.780.10:FF:000009">
    <property type="entry name" value="39S ribosomal protein L49, mitochondrial"/>
    <property type="match status" value="1"/>
</dbReference>
<dbReference type="PANTHER" id="PTHR13477">
    <property type="entry name" value="MITOCHONDRIAL 39S RIBOSOMAL PROTEIN L49"/>
    <property type="match status" value="1"/>
</dbReference>
<dbReference type="GO" id="GO:1990904">
    <property type="term" value="C:ribonucleoprotein complex"/>
    <property type="evidence" value="ECO:0007669"/>
    <property type="project" value="UniProtKB-KW"/>
</dbReference>
<evidence type="ECO:0000256" key="5">
    <source>
        <dbReference type="ARBA" id="ARBA00023274"/>
    </source>
</evidence>
<evidence type="ECO:0000256" key="4">
    <source>
        <dbReference type="ARBA" id="ARBA00023128"/>
    </source>
</evidence>
<evidence type="ECO:0000256" key="3">
    <source>
        <dbReference type="ARBA" id="ARBA00022980"/>
    </source>
</evidence>
<dbReference type="Pfam" id="PF05046">
    <property type="entry name" value="Img2"/>
    <property type="match status" value="1"/>
</dbReference>
<evidence type="ECO:0000313" key="8">
    <source>
        <dbReference type="EMBL" id="KAL1138632.1"/>
    </source>
</evidence>
<feature type="non-terminal residue" evidence="8">
    <location>
        <position position="1"/>
    </location>
</feature>
<dbReference type="AlphaFoldDB" id="A0ABD0YRQ5"/>
<accession>A0ABD0YRQ5</accession>
<dbReference type="EMBL" id="JBFDAA010000003">
    <property type="protein sequence ID" value="KAL1138632.1"/>
    <property type="molecule type" value="Genomic_DNA"/>
</dbReference>
<proteinExistence type="inferred from homology"/>
<evidence type="ECO:0000256" key="2">
    <source>
        <dbReference type="ARBA" id="ARBA00005677"/>
    </source>
</evidence>
<organism evidence="8 9">
    <name type="scientific">Ranatra chinensis</name>
    <dbReference type="NCBI Taxonomy" id="642074"/>
    <lineage>
        <taxon>Eukaryota</taxon>
        <taxon>Metazoa</taxon>
        <taxon>Ecdysozoa</taxon>
        <taxon>Arthropoda</taxon>
        <taxon>Hexapoda</taxon>
        <taxon>Insecta</taxon>
        <taxon>Pterygota</taxon>
        <taxon>Neoptera</taxon>
        <taxon>Paraneoptera</taxon>
        <taxon>Hemiptera</taxon>
        <taxon>Heteroptera</taxon>
        <taxon>Panheteroptera</taxon>
        <taxon>Nepomorpha</taxon>
        <taxon>Nepidae</taxon>
        <taxon>Ranatrinae</taxon>
        <taxon>Ranatra</taxon>
    </lineage>
</organism>
<keyword evidence="3" id="KW-0689">Ribosomal protein</keyword>
<evidence type="ECO:0000256" key="7">
    <source>
        <dbReference type="ARBA" id="ARBA00035545"/>
    </source>
</evidence>
<dbReference type="GO" id="GO:0005739">
    <property type="term" value="C:mitochondrion"/>
    <property type="evidence" value="ECO:0007669"/>
    <property type="project" value="UniProtKB-SubCell"/>
</dbReference>
<comment type="caution">
    <text evidence="8">The sequence shown here is derived from an EMBL/GenBank/DDBJ whole genome shotgun (WGS) entry which is preliminary data.</text>
</comment>
<reference evidence="8 9" key="1">
    <citation type="submission" date="2024-07" db="EMBL/GenBank/DDBJ databases">
        <title>Chromosome-level genome assembly of the water stick insect Ranatra chinensis (Heteroptera: Nepidae).</title>
        <authorList>
            <person name="Liu X."/>
        </authorList>
    </citation>
    <scope>NUCLEOTIDE SEQUENCE [LARGE SCALE GENOMIC DNA]</scope>
    <source>
        <strain evidence="8">Cailab_2021Rc</strain>
        <tissue evidence="8">Muscle</tissue>
    </source>
</reference>
<name>A0ABD0YRQ5_9HEMI</name>
<comment type="similarity">
    <text evidence="2">Belongs to the mitochondrion-specific ribosomal protein mL49 family.</text>
</comment>
<dbReference type="PANTHER" id="PTHR13477:SF0">
    <property type="entry name" value="LARGE RIBOSOMAL SUBUNIT PROTEIN ML49"/>
    <property type="match status" value="1"/>
</dbReference>
<evidence type="ECO:0000256" key="6">
    <source>
        <dbReference type="ARBA" id="ARBA00035191"/>
    </source>
</evidence>
<dbReference type="GO" id="GO:0005840">
    <property type="term" value="C:ribosome"/>
    <property type="evidence" value="ECO:0007669"/>
    <property type="project" value="UniProtKB-KW"/>
</dbReference>